<dbReference type="GeneID" id="41717002"/>
<dbReference type="EMBL" id="AP018930">
    <property type="protein sequence ID" value="BBG26043.1"/>
    <property type="molecule type" value="Genomic_DNA"/>
</dbReference>
<gene>
    <name evidence="1" type="ORF">IC007_0548</name>
</gene>
<evidence type="ECO:0000313" key="1">
    <source>
        <dbReference type="EMBL" id="BBG26043.1"/>
    </source>
</evidence>
<dbReference type="AlphaFoldDB" id="A0A510E0L7"/>
<name>A0A510E0L7_9CREN</name>
<organism evidence="1 2">
    <name type="scientific">Sulfuracidifex tepidarius</name>
    <dbReference type="NCBI Taxonomy" id="1294262"/>
    <lineage>
        <taxon>Archaea</taxon>
        <taxon>Thermoproteota</taxon>
        <taxon>Thermoprotei</taxon>
        <taxon>Sulfolobales</taxon>
        <taxon>Sulfolobaceae</taxon>
        <taxon>Sulfuracidifex</taxon>
    </lineage>
</organism>
<reference evidence="2" key="1">
    <citation type="submission" date="2018-09" db="EMBL/GenBank/DDBJ databases">
        <title>Complete Genome Sequencing of Sulfolobus sp. JCM 16834.</title>
        <authorList>
            <person name="Kato S."/>
            <person name="Itoh T."/>
            <person name="Ohkuma M."/>
        </authorList>
    </citation>
    <scope>NUCLEOTIDE SEQUENCE [LARGE SCALE GENOMIC DNA]</scope>
    <source>
        <strain evidence="2">IC-007</strain>
    </source>
</reference>
<protein>
    <submittedName>
        <fullName evidence="1">Uncharacterized protein</fullName>
    </submittedName>
</protein>
<proteinExistence type="predicted"/>
<dbReference type="RefSeq" id="WP_149564682.1">
    <property type="nucleotide sequence ID" value="NZ_AP018930.1"/>
</dbReference>
<accession>A0A510E0L7</accession>
<sequence>MDDVVGAKKQEIGGKKYQVGGVFIVTNREVNYFPGLVIKVEDQLVEEAVSSGRYTEQVKDIIKSK</sequence>
<dbReference type="Proteomes" id="UP000325030">
    <property type="component" value="Chromosome"/>
</dbReference>
<evidence type="ECO:0000313" key="2">
    <source>
        <dbReference type="Proteomes" id="UP000325030"/>
    </source>
</evidence>